<dbReference type="InterPro" id="IPR015919">
    <property type="entry name" value="Cadherin-like_sf"/>
</dbReference>
<dbReference type="RefSeq" id="WP_212691113.1">
    <property type="nucleotide sequence ID" value="NZ_CP058561.1"/>
</dbReference>
<dbReference type="Pfam" id="PF05345">
    <property type="entry name" value="He_PIG"/>
    <property type="match status" value="3"/>
</dbReference>
<accession>A0A8J8MDS2</accession>
<dbReference type="InterPro" id="IPR006644">
    <property type="entry name" value="Cadg"/>
</dbReference>
<feature type="region of interest" description="Disordered" evidence="2">
    <location>
        <begin position="765"/>
        <end position="805"/>
    </location>
</feature>
<protein>
    <submittedName>
        <fullName evidence="5">Leucine-rich repeat protein</fullName>
    </submittedName>
</protein>
<evidence type="ECO:0000256" key="2">
    <source>
        <dbReference type="SAM" id="MobiDB-lite"/>
    </source>
</evidence>
<dbReference type="KEGG" id="vgu:HYG85_19705"/>
<keyword evidence="6" id="KW-1185">Reference proteome</keyword>
<reference evidence="5 6" key="1">
    <citation type="submission" date="2020-07" db="EMBL/GenBank/DDBJ databases">
        <title>Vallitalea guaymasensis genome.</title>
        <authorList>
            <person name="Postec A."/>
        </authorList>
    </citation>
    <scope>NUCLEOTIDE SEQUENCE [LARGE SCALE GENOMIC DNA]</scope>
    <source>
        <strain evidence="5 6">Ra1766G1</strain>
    </source>
</reference>
<evidence type="ECO:0000256" key="3">
    <source>
        <dbReference type="SAM" id="SignalP"/>
    </source>
</evidence>
<dbReference type="PROSITE" id="PS51272">
    <property type="entry name" value="SLH"/>
    <property type="match status" value="3"/>
</dbReference>
<dbReference type="Pfam" id="PF13306">
    <property type="entry name" value="LRR_5"/>
    <property type="match status" value="2"/>
</dbReference>
<keyword evidence="1" id="KW-0677">Repeat</keyword>
<proteinExistence type="predicted"/>
<evidence type="ECO:0000256" key="1">
    <source>
        <dbReference type="ARBA" id="ARBA00022737"/>
    </source>
</evidence>
<sequence length="1122" mass="123445">MKKIILLILMILCFMSINAVCYAAETTDGLFNYETAYDSNNNKYVIITNYNGSDTTVNIPAMVDVSFSHDGSMPTPVRKIQYAAFQWEDALTSITIPNTVREIGASVFRGCSSLTSLSIPEGVEIIGGSAFQQCSGITSISIPSTITSLGDNVFERCTSLQSINVDTNNNEYKSIDGVLFTKDGSKLIRYPEGKLDTSYTIPNHATILGDKSFYNCAGLEDIIIHNDVTTIGLSVFCQCIKLTNVVIPENVTDIGGAAFSQCPKLTKLTILNPNANIGMYLYTGSFRVVVYCYEDSTAKTYVMTDADGSNRPWHPIPEVKNEIPNQTAAVGISFNYEVPTDTFNDTYSYNYEYTATGMPTSITFDESSKTFSGVPTATGSYDITITMTEAGNSVSDTFAIIVTPTNTSPTVDKEIPDQQGEVGVDFSYTIPQDTFINVDGYTYTAEGMPSGITFSGSSKTFTGVPTISDLYMVTVTVSDGNNSISDTFNIMINNNSDNTAPTVANEIPDQTATVGKEFTYIIPENTFTDTDDDTLIYSMSTTNSVIIFNEDTRTLIYTPTTEETVSVTITVTDEGEEETSDTFEINVIKPPAFTTLSVTDITKMDAKVIFSVDKNCTYEVTVLMPRPSYEGPYWIISDGKQTGSIAAGDEVTLTVDRTLGELNANLSVGTEYAICVRVADSNNNYVLEHILFTTMKNDNTTTPIALAMQSRSYNRITLTPTNGYEYKMGTGTWQDSNVFTGLNASTEYVFTQRIKETDSTYQSVESDSITISTTARPSTGAGSYSSDSSSSSSKSVSGAKTISSSKKGKDTTFAIKQEDIEVSFNGTAFEGLEKKNVQAKIDKVDKKDLKLSKELEEQIGTLPIFDISIFVDGKKTNFESDEPIIIEIPINGDYENHKVVAVYIDKKGNAEIIEGIVVNGVMRFTTNHLSNYALMYVDKTFDDVATHWGKIAVETLASREVINGKSETSFDPNGEITRAEFTALIVRYFNFTSQSKDNYSDIEADKWYTDNISIAKDNNILPEVYGNTFEPSKEITREEMMYILYKSLEVTDRLGNFDDEDDKLEDFIDNNEISSYAIKGAKYLISRDIINGGDNNIINPTGTSKRAEVAQMLYNMIISKKN</sequence>
<dbReference type="InterPro" id="IPR026906">
    <property type="entry name" value="LRR_5"/>
</dbReference>
<evidence type="ECO:0000259" key="4">
    <source>
        <dbReference type="PROSITE" id="PS51272"/>
    </source>
</evidence>
<dbReference type="SUPFAM" id="SSF52058">
    <property type="entry name" value="L domain-like"/>
    <property type="match status" value="1"/>
</dbReference>
<evidence type="ECO:0000313" key="6">
    <source>
        <dbReference type="Proteomes" id="UP000677305"/>
    </source>
</evidence>
<feature type="domain" description="SLH" evidence="4">
    <location>
        <begin position="1064"/>
        <end position="1122"/>
    </location>
</feature>
<dbReference type="PANTHER" id="PTHR21559:SF21">
    <property type="entry name" value="DYSTROGLYCAN 1"/>
    <property type="match status" value="1"/>
</dbReference>
<organism evidence="5 6">
    <name type="scientific">Vallitalea guaymasensis</name>
    <dbReference type="NCBI Taxonomy" id="1185412"/>
    <lineage>
        <taxon>Bacteria</taxon>
        <taxon>Bacillati</taxon>
        <taxon>Bacillota</taxon>
        <taxon>Clostridia</taxon>
        <taxon>Lachnospirales</taxon>
        <taxon>Vallitaleaceae</taxon>
        <taxon>Vallitalea</taxon>
    </lineage>
</organism>
<feature type="compositionally biased region" description="Polar residues" evidence="2">
    <location>
        <begin position="765"/>
        <end position="777"/>
    </location>
</feature>
<dbReference type="InterPro" id="IPR013783">
    <property type="entry name" value="Ig-like_fold"/>
</dbReference>
<evidence type="ECO:0000313" key="5">
    <source>
        <dbReference type="EMBL" id="QUH31023.1"/>
    </source>
</evidence>
<dbReference type="InterPro" id="IPR032675">
    <property type="entry name" value="LRR_dom_sf"/>
</dbReference>
<feature type="signal peptide" evidence="3">
    <location>
        <begin position="1"/>
        <end position="23"/>
    </location>
</feature>
<dbReference type="GO" id="GO:0005509">
    <property type="term" value="F:calcium ion binding"/>
    <property type="evidence" value="ECO:0007669"/>
    <property type="project" value="InterPro"/>
</dbReference>
<dbReference type="Pfam" id="PF00395">
    <property type="entry name" value="SLH"/>
    <property type="match status" value="2"/>
</dbReference>
<keyword evidence="3" id="KW-0732">Signal</keyword>
<feature type="chain" id="PRO_5035227156" evidence="3">
    <location>
        <begin position="24"/>
        <end position="1122"/>
    </location>
</feature>
<dbReference type="Gene3D" id="3.80.10.10">
    <property type="entry name" value="Ribonuclease Inhibitor"/>
    <property type="match status" value="1"/>
</dbReference>
<dbReference type="Proteomes" id="UP000677305">
    <property type="component" value="Chromosome"/>
</dbReference>
<dbReference type="AlphaFoldDB" id="A0A8J8MDS2"/>
<name>A0A8J8MDS2_9FIRM</name>
<feature type="compositionally biased region" description="Low complexity" evidence="2">
    <location>
        <begin position="778"/>
        <end position="805"/>
    </location>
</feature>
<feature type="domain" description="SLH" evidence="4">
    <location>
        <begin position="936"/>
        <end position="999"/>
    </location>
</feature>
<dbReference type="InterPro" id="IPR001119">
    <property type="entry name" value="SLH_dom"/>
</dbReference>
<dbReference type="GO" id="GO:0016011">
    <property type="term" value="C:dystroglycan complex"/>
    <property type="evidence" value="ECO:0007669"/>
    <property type="project" value="TreeGrafter"/>
</dbReference>
<feature type="domain" description="SLH" evidence="4">
    <location>
        <begin position="1000"/>
        <end position="1058"/>
    </location>
</feature>
<dbReference type="GO" id="GO:0043236">
    <property type="term" value="F:laminin binding"/>
    <property type="evidence" value="ECO:0007669"/>
    <property type="project" value="TreeGrafter"/>
</dbReference>
<dbReference type="Gene3D" id="2.60.40.10">
    <property type="entry name" value="Immunoglobulins"/>
    <property type="match status" value="3"/>
</dbReference>
<dbReference type="PANTHER" id="PTHR21559">
    <property type="entry name" value="DYSTROGLYCAN-RELATED"/>
    <property type="match status" value="1"/>
</dbReference>
<dbReference type="SUPFAM" id="SSF49313">
    <property type="entry name" value="Cadherin-like"/>
    <property type="match status" value="3"/>
</dbReference>
<dbReference type="EMBL" id="CP058561">
    <property type="protein sequence ID" value="QUH31023.1"/>
    <property type="molecule type" value="Genomic_DNA"/>
</dbReference>
<dbReference type="SMART" id="SM00736">
    <property type="entry name" value="CADG"/>
    <property type="match status" value="3"/>
</dbReference>
<gene>
    <name evidence="5" type="ORF">HYG85_19705</name>
</gene>